<sequence>MVNCQIWWATTAMARWWHPGLLSHAERERRGRLRHTADRDRFTVGVALTRLVLAGRLGVDPRALRLERRCAGCGGAHGKPRLSGPYEIGFSVSHTDEVVVLALAGDSMVGVDVERLGRVRDLRALGQALLSPDERGGPLTETALLRRWVRKEAVVKATGDGLKVPLADLAVSAPGTPARLLGWRTRPELCSRMTLRDLHPAAGYLASLAVATTARGPITVWERDAGPVLATEPGTSTEREFDHDDDRTGRAGERPGGGSARPPRAAGRAA</sequence>
<feature type="domain" description="4'-phosphopantetheinyl transferase" evidence="4">
    <location>
        <begin position="109"/>
        <end position="182"/>
    </location>
</feature>
<dbReference type="Gene3D" id="3.90.470.20">
    <property type="entry name" value="4'-phosphopantetheinyl transferase domain"/>
    <property type="match status" value="1"/>
</dbReference>
<dbReference type="InterPro" id="IPR050559">
    <property type="entry name" value="P-Pant_transferase_sf"/>
</dbReference>
<gene>
    <name evidence="5" type="primary">sfp</name>
    <name evidence="5" type="ORF">GCM10011574_44020</name>
</gene>
<proteinExistence type="inferred from homology"/>
<comment type="similarity">
    <text evidence="1">Belongs to the P-Pant transferase superfamily. Gsp/Sfp/HetI/AcpT family.</text>
</comment>
<dbReference type="GO" id="GO:0000287">
    <property type="term" value="F:magnesium ion binding"/>
    <property type="evidence" value="ECO:0007669"/>
    <property type="project" value="InterPro"/>
</dbReference>
<dbReference type="GO" id="GO:0008897">
    <property type="term" value="F:holo-[acyl-carrier-protein] synthase activity"/>
    <property type="evidence" value="ECO:0007669"/>
    <property type="project" value="InterPro"/>
</dbReference>
<reference evidence="5" key="1">
    <citation type="journal article" date="2014" name="Int. J. Syst. Evol. Microbiol.">
        <title>Complete genome sequence of Corynebacterium casei LMG S-19264T (=DSM 44701T), isolated from a smear-ripened cheese.</title>
        <authorList>
            <consortium name="US DOE Joint Genome Institute (JGI-PGF)"/>
            <person name="Walter F."/>
            <person name="Albersmeier A."/>
            <person name="Kalinowski J."/>
            <person name="Ruckert C."/>
        </authorList>
    </citation>
    <scope>NUCLEOTIDE SEQUENCE</scope>
    <source>
        <strain evidence="5">CGMCC 4.7138</strain>
    </source>
</reference>
<dbReference type="InterPro" id="IPR037143">
    <property type="entry name" value="4-PPantetheinyl_Trfase_dom_sf"/>
</dbReference>
<evidence type="ECO:0000256" key="3">
    <source>
        <dbReference type="SAM" id="MobiDB-lite"/>
    </source>
</evidence>
<dbReference type="Pfam" id="PF01648">
    <property type="entry name" value="ACPS"/>
    <property type="match status" value="1"/>
</dbReference>
<dbReference type="GO" id="GO:0005829">
    <property type="term" value="C:cytosol"/>
    <property type="evidence" value="ECO:0007669"/>
    <property type="project" value="TreeGrafter"/>
</dbReference>
<evidence type="ECO:0000256" key="2">
    <source>
        <dbReference type="ARBA" id="ARBA00022679"/>
    </source>
</evidence>
<evidence type="ECO:0000259" key="4">
    <source>
        <dbReference type="Pfam" id="PF01648"/>
    </source>
</evidence>
<dbReference type="EMBL" id="BMMN01000007">
    <property type="protein sequence ID" value="GGO18948.1"/>
    <property type="molecule type" value="Genomic_DNA"/>
</dbReference>
<name>A0A8H9H1N8_9ACTN</name>
<organism evidence="5 6">
    <name type="scientific">Microbispora bryophytorum</name>
    <dbReference type="NCBI Taxonomy" id="1460882"/>
    <lineage>
        <taxon>Bacteria</taxon>
        <taxon>Bacillati</taxon>
        <taxon>Actinomycetota</taxon>
        <taxon>Actinomycetes</taxon>
        <taxon>Streptosporangiales</taxon>
        <taxon>Streptosporangiaceae</taxon>
        <taxon>Microbispora</taxon>
    </lineage>
</organism>
<dbReference type="GO" id="GO:0019878">
    <property type="term" value="P:lysine biosynthetic process via aminoadipic acid"/>
    <property type="evidence" value="ECO:0007669"/>
    <property type="project" value="TreeGrafter"/>
</dbReference>
<evidence type="ECO:0000313" key="6">
    <source>
        <dbReference type="Proteomes" id="UP000653480"/>
    </source>
</evidence>
<evidence type="ECO:0000256" key="1">
    <source>
        <dbReference type="ARBA" id="ARBA00010990"/>
    </source>
</evidence>
<evidence type="ECO:0000313" key="5">
    <source>
        <dbReference type="EMBL" id="GGO18948.1"/>
    </source>
</evidence>
<feature type="compositionally biased region" description="Basic and acidic residues" evidence="3">
    <location>
        <begin position="237"/>
        <end position="253"/>
    </location>
</feature>
<dbReference type="SUPFAM" id="SSF56214">
    <property type="entry name" value="4'-phosphopantetheinyl transferase"/>
    <property type="match status" value="2"/>
</dbReference>
<accession>A0A8H9H1N8</accession>
<dbReference type="PANTHER" id="PTHR12215">
    <property type="entry name" value="PHOSPHOPANTETHEINE TRANSFERASE"/>
    <property type="match status" value="1"/>
</dbReference>
<dbReference type="AlphaFoldDB" id="A0A8H9H1N8"/>
<comment type="caution">
    <text evidence="5">The sequence shown here is derived from an EMBL/GenBank/DDBJ whole genome shotgun (WGS) entry which is preliminary data.</text>
</comment>
<dbReference type="Proteomes" id="UP000653480">
    <property type="component" value="Unassembled WGS sequence"/>
</dbReference>
<keyword evidence="6" id="KW-1185">Reference proteome</keyword>
<feature type="compositionally biased region" description="Low complexity" evidence="3">
    <location>
        <begin position="260"/>
        <end position="270"/>
    </location>
</feature>
<feature type="region of interest" description="Disordered" evidence="3">
    <location>
        <begin position="224"/>
        <end position="270"/>
    </location>
</feature>
<protein>
    <submittedName>
        <fullName evidence="5">4'-phosphopantetheinyl transferase</fullName>
    </submittedName>
</protein>
<dbReference type="PANTHER" id="PTHR12215:SF10">
    <property type="entry name" value="L-AMINOADIPATE-SEMIALDEHYDE DEHYDROGENASE-PHOSPHOPANTETHEINYL TRANSFERASE"/>
    <property type="match status" value="1"/>
</dbReference>
<dbReference type="InterPro" id="IPR008278">
    <property type="entry name" value="4-PPantetheinyl_Trfase_dom"/>
</dbReference>
<keyword evidence="2 5" id="KW-0808">Transferase</keyword>
<reference evidence="5" key="2">
    <citation type="submission" date="2020-09" db="EMBL/GenBank/DDBJ databases">
        <authorList>
            <person name="Sun Q."/>
            <person name="Zhou Y."/>
        </authorList>
    </citation>
    <scope>NUCLEOTIDE SEQUENCE</scope>
    <source>
        <strain evidence="5">CGMCC 4.7138</strain>
    </source>
</reference>